<sequence>MCKIEYKLVELIALFEYLVYVENFNAHKKILSQYKKVLGNINGKDTEEIISEDFMPLTTIFRLYFEAIPSDDKLGKYIVSKMESFYDEIKFFQNTQNM</sequence>
<name>A0A0B7HKF3_9FLAO</name>
<dbReference type="Proteomes" id="UP000038083">
    <property type="component" value="Unassembled WGS sequence"/>
</dbReference>
<accession>A0A0B7HKF3</accession>
<protein>
    <submittedName>
        <fullName evidence="1">Uncharacterized protein</fullName>
    </submittedName>
</protein>
<dbReference type="EMBL" id="CDOG01000034">
    <property type="protein sequence ID" value="CEN39715.1"/>
    <property type="molecule type" value="Genomic_DNA"/>
</dbReference>
<dbReference type="AlphaFoldDB" id="A0A0B7HKF3"/>
<gene>
    <name evidence="1" type="ORF">CCYN74_40046</name>
</gene>
<dbReference type="RefSeq" id="WP_018279106.1">
    <property type="nucleotide sequence ID" value="NZ_CDOF01000024.1"/>
</dbReference>
<reference evidence="1 2" key="1">
    <citation type="submission" date="2015-01" db="EMBL/GenBank/DDBJ databases">
        <authorList>
            <person name="MANFREDI Pablo"/>
        </authorList>
    </citation>
    <scope>NUCLEOTIDE SEQUENCE [LARGE SCALE GENOMIC DNA]</scope>
    <source>
        <strain evidence="1 2">Ccy74</strain>
    </source>
</reference>
<proteinExistence type="predicted"/>
<evidence type="ECO:0000313" key="2">
    <source>
        <dbReference type="Proteomes" id="UP000038083"/>
    </source>
</evidence>
<organism evidence="1 2">
    <name type="scientific">Capnocytophaga cynodegmi</name>
    <dbReference type="NCBI Taxonomy" id="28189"/>
    <lineage>
        <taxon>Bacteria</taxon>
        <taxon>Pseudomonadati</taxon>
        <taxon>Bacteroidota</taxon>
        <taxon>Flavobacteriia</taxon>
        <taxon>Flavobacteriales</taxon>
        <taxon>Flavobacteriaceae</taxon>
        <taxon>Capnocytophaga</taxon>
    </lineage>
</organism>
<evidence type="ECO:0000313" key="1">
    <source>
        <dbReference type="EMBL" id="CEN39715.1"/>
    </source>
</evidence>